<dbReference type="Proteomes" id="UP000039324">
    <property type="component" value="Unassembled WGS sequence"/>
</dbReference>
<keyword evidence="3" id="KW-1185">Reference proteome</keyword>
<evidence type="ECO:0000313" key="1">
    <source>
        <dbReference type="EMBL" id="CEO97189.1"/>
    </source>
</evidence>
<dbReference type="EMBL" id="CDSF01000079">
    <property type="protein sequence ID" value="CEO97189.1"/>
    <property type="molecule type" value="Genomic_DNA"/>
</dbReference>
<protein>
    <submittedName>
        <fullName evidence="1">Uncharacterized protein</fullName>
    </submittedName>
</protein>
<reference evidence="2 4" key="2">
    <citation type="submission" date="2018-03" db="EMBL/GenBank/DDBJ databases">
        <authorList>
            <person name="Fogelqvist J."/>
        </authorList>
    </citation>
    <scope>NUCLEOTIDE SEQUENCE [LARGE SCALE GENOMIC DNA]</scope>
</reference>
<dbReference type="AlphaFoldDB" id="A0A0G4IPW9"/>
<accession>A0A0G4IPW9</accession>
<dbReference type="Pfam" id="PF13563">
    <property type="entry name" value="2_5_RNA_ligase2"/>
    <property type="match status" value="1"/>
</dbReference>
<sequence>MPPVSVWLVPSPGSPNEAFWQEQIAAACARTSTPPFPPHVTLTTLSSANADDIDNAVTEIVEAFQPITLSCADVGTSSTFWMCVLADMVVSDELGALRRVAVGHLRDTRSGIYRPHCSLIYADISADDRQRIADDIRQQGRIPGATFQCDRIVLVDTSDADYARWIVEPVT</sequence>
<evidence type="ECO:0000313" key="3">
    <source>
        <dbReference type="Proteomes" id="UP000039324"/>
    </source>
</evidence>
<dbReference type="Gene3D" id="3.90.1140.10">
    <property type="entry name" value="Cyclic phosphodiesterase"/>
    <property type="match status" value="1"/>
</dbReference>
<dbReference type="SUPFAM" id="SSF55144">
    <property type="entry name" value="LigT-like"/>
    <property type="match status" value="1"/>
</dbReference>
<dbReference type="Proteomes" id="UP000290189">
    <property type="component" value="Unassembled WGS sequence"/>
</dbReference>
<dbReference type="PANTHER" id="PTHR28141">
    <property type="entry name" value="2',3'-CYCLIC-NUCLEOTIDE 3'-PHOSPHODIESTERASE"/>
    <property type="match status" value="1"/>
</dbReference>
<dbReference type="GO" id="GO:0009187">
    <property type="term" value="P:cyclic nucleotide metabolic process"/>
    <property type="evidence" value="ECO:0007669"/>
    <property type="project" value="TreeGrafter"/>
</dbReference>
<evidence type="ECO:0000313" key="4">
    <source>
        <dbReference type="Proteomes" id="UP000290189"/>
    </source>
</evidence>
<dbReference type="EMBL" id="OVEO01000008">
    <property type="protein sequence ID" value="SPQ97507.1"/>
    <property type="molecule type" value="Genomic_DNA"/>
</dbReference>
<evidence type="ECO:0000313" key="2">
    <source>
        <dbReference type="EMBL" id="SPQ97507.1"/>
    </source>
</evidence>
<name>A0A0G4IPW9_PLABS</name>
<dbReference type="PANTHER" id="PTHR28141:SF1">
    <property type="entry name" value="2',3'-CYCLIC-NUCLEOTIDE 3'-PHOSPHODIESTERASE"/>
    <property type="match status" value="1"/>
</dbReference>
<keyword evidence="2" id="KW-0496">Mitochondrion</keyword>
<gene>
    <name evidence="1" type="ORF">PBRA_000535</name>
    <name evidence="2" type="ORF">PLBR_LOCUS4722</name>
</gene>
<organism evidence="1 3">
    <name type="scientific">Plasmodiophora brassicae</name>
    <name type="common">Clubroot disease agent</name>
    <dbReference type="NCBI Taxonomy" id="37360"/>
    <lineage>
        <taxon>Eukaryota</taxon>
        <taxon>Sar</taxon>
        <taxon>Rhizaria</taxon>
        <taxon>Endomyxa</taxon>
        <taxon>Phytomyxea</taxon>
        <taxon>Plasmodiophorida</taxon>
        <taxon>Plasmodiophoridae</taxon>
        <taxon>Plasmodiophora</taxon>
    </lineage>
</organism>
<dbReference type="InterPro" id="IPR012386">
    <property type="entry name" value="Cyclic-nucl_3Pdiesterase"/>
</dbReference>
<dbReference type="InterPro" id="IPR009097">
    <property type="entry name" value="Cyclic_Pdiesterase"/>
</dbReference>
<geneLocation type="mitochondrion" evidence="2"/>
<dbReference type="GO" id="GO:0004113">
    <property type="term" value="F:2',3'-cyclic-nucleotide 3'-phosphodiesterase activity"/>
    <property type="evidence" value="ECO:0007669"/>
    <property type="project" value="TreeGrafter"/>
</dbReference>
<proteinExistence type="predicted"/>
<reference evidence="1 3" key="1">
    <citation type="submission" date="2015-02" db="EMBL/GenBank/DDBJ databases">
        <authorList>
            <person name="Chooi Y.-H."/>
        </authorList>
    </citation>
    <scope>NUCLEOTIDE SEQUENCE [LARGE SCALE GENOMIC DNA]</scope>
    <source>
        <strain evidence="1">E3</strain>
    </source>
</reference>